<feature type="non-terminal residue" evidence="6">
    <location>
        <position position="344"/>
    </location>
</feature>
<evidence type="ECO:0000256" key="4">
    <source>
        <dbReference type="PROSITE-ProRule" id="PRU01161"/>
    </source>
</evidence>
<dbReference type="SUPFAM" id="SSF52151">
    <property type="entry name" value="FabD/lysophospholipase-like"/>
    <property type="match status" value="1"/>
</dbReference>
<dbReference type="EMBL" id="JABCKI010006488">
    <property type="protein sequence ID" value="KAG5634305.1"/>
    <property type="molecule type" value="Genomic_DNA"/>
</dbReference>
<name>A0A9P7K2V8_9AGAR</name>
<dbReference type="OrthoDB" id="630895at2759"/>
<dbReference type="CDD" id="cd07216">
    <property type="entry name" value="Pat17_PNPLA8_PNPLA9_like3"/>
    <property type="match status" value="1"/>
</dbReference>
<protein>
    <recommendedName>
        <fullName evidence="5">PNPLA domain-containing protein</fullName>
    </recommendedName>
</protein>
<comment type="caution">
    <text evidence="4">Lacks conserved residue(s) required for the propagation of feature annotation.</text>
</comment>
<dbReference type="GO" id="GO:0016042">
    <property type="term" value="P:lipid catabolic process"/>
    <property type="evidence" value="ECO:0007669"/>
    <property type="project" value="UniProtKB-UniRule"/>
</dbReference>
<reference evidence="6" key="1">
    <citation type="submission" date="2021-02" db="EMBL/GenBank/DDBJ databases">
        <authorList>
            <person name="Nieuwenhuis M."/>
            <person name="Van De Peppel L.J.J."/>
        </authorList>
    </citation>
    <scope>NUCLEOTIDE SEQUENCE</scope>
    <source>
        <strain evidence="6">D49</strain>
    </source>
</reference>
<dbReference type="PANTHER" id="PTHR24185:SF1">
    <property type="entry name" value="CALCIUM-INDEPENDENT PHOSPHOLIPASE A2-GAMMA"/>
    <property type="match status" value="1"/>
</dbReference>
<evidence type="ECO:0000313" key="6">
    <source>
        <dbReference type="EMBL" id="KAG5634305.1"/>
    </source>
</evidence>
<evidence type="ECO:0000256" key="3">
    <source>
        <dbReference type="ARBA" id="ARBA00023098"/>
    </source>
</evidence>
<dbReference type="InterPro" id="IPR002641">
    <property type="entry name" value="PNPLA_dom"/>
</dbReference>
<dbReference type="GO" id="GO:0046486">
    <property type="term" value="P:glycerolipid metabolic process"/>
    <property type="evidence" value="ECO:0007669"/>
    <property type="project" value="UniProtKB-ARBA"/>
</dbReference>
<feature type="active site" description="Nucleophile" evidence="4">
    <location>
        <position position="47"/>
    </location>
</feature>
<gene>
    <name evidence="6" type="ORF">H0H81_002476</name>
</gene>
<dbReference type="AlphaFoldDB" id="A0A9P7K2V8"/>
<dbReference type="Gene3D" id="3.40.1090.10">
    <property type="entry name" value="Cytosolic phospholipase A2 catalytic domain"/>
    <property type="match status" value="1"/>
</dbReference>
<dbReference type="Pfam" id="PF01734">
    <property type="entry name" value="Patatin"/>
    <property type="match status" value="1"/>
</dbReference>
<keyword evidence="3 4" id="KW-0443">Lipid metabolism</keyword>
<accession>A0A9P7K2V8</accession>
<evidence type="ECO:0000256" key="1">
    <source>
        <dbReference type="ARBA" id="ARBA00022801"/>
    </source>
</evidence>
<dbReference type="PANTHER" id="PTHR24185">
    <property type="entry name" value="CALCIUM-INDEPENDENT PHOSPHOLIPASE A2-GAMMA"/>
    <property type="match status" value="1"/>
</dbReference>
<dbReference type="GO" id="GO:0016020">
    <property type="term" value="C:membrane"/>
    <property type="evidence" value="ECO:0007669"/>
    <property type="project" value="TreeGrafter"/>
</dbReference>
<feature type="domain" description="PNPLA" evidence="5">
    <location>
        <begin position="1"/>
        <end position="200"/>
    </location>
</feature>
<comment type="caution">
    <text evidence="6">The sequence shown here is derived from an EMBL/GenBank/DDBJ whole genome shotgun (WGS) entry which is preliminary data.</text>
</comment>
<dbReference type="GO" id="GO:0019369">
    <property type="term" value="P:arachidonate metabolic process"/>
    <property type="evidence" value="ECO:0007669"/>
    <property type="project" value="TreeGrafter"/>
</dbReference>
<feature type="short sequence motif" description="GXGXXG" evidence="4">
    <location>
        <begin position="5"/>
        <end position="10"/>
    </location>
</feature>
<keyword evidence="2 4" id="KW-0442">Lipid degradation</keyword>
<dbReference type="GO" id="GO:0047499">
    <property type="term" value="F:calcium-independent phospholipase A2 activity"/>
    <property type="evidence" value="ECO:0007669"/>
    <property type="project" value="TreeGrafter"/>
</dbReference>
<organism evidence="6 7">
    <name type="scientific">Sphagnurus paluster</name>
    <dbReference type="NCBI Taxonomy" id="117069"/>
    <lineage>
        <taxon>Eukaryota</taxon>
        <taxon>Fungi</taxon>
        <taxon>Dikarya</taxon>
        <taxon>Basidiomycota</taxon>
        <taxon>Agaricomycotina</taxon>
        <taxon>Agaricomycetes</taxon>
        <taxon>Agaricomycetidae</taxon>
        <taxon>Agaricales</taxon>
        <taxon>Tricholomatineae</taxon>
        <taxon>Lyophyllaceae</taxon>
        <taxon>Sphagnurus</taxon>
    </lineage>
</organism>
<feature type="short sequence motif" description="GXSXG" evidence="4">
    <location>
        <begin position="45"/>
        <end position="49"/>
    </location>
</feature>
<evidence type="ECO:0000256" key="2">
    <source>
        <dbReference type="ARBA" id="ARBA00022963"/>
    </source>
</evidence>
<evidence type="ECO:0000259" key="5">
    <source>
        <dbReference type="PROSITE" id="PS51635"/>
    </source>
</evidence>
<keyword evidence="1 4" id="KW-0378">Hydrolase</keyword>
<evidence type="ECO:0000313" key="7">
    <source>
        <dbReference type="Proteomes" id="UP000717328"/>
    </source>
</evidence>
<dbReference type="InterPro" id="IPR016035">
    <property type="entry name" value="Acyl_Trfase/lysoPLipase"/>
</dbReference>
<sequence length="344" mass="37720">ALQDGGGIRGLSELMILGEIMERIKAENGLEEAPRPCEYFDIIGGTSTGGLVAIMLGRLGMSVQEAIAAYVRFARTVFSRKKWFFQDGTFKASVLERAIKEIVGRHTGDTEARMKTDYPNTRCKAFVCAMPGANLAAPRIFRSYDVKENNSYNCKIWEAARATSAAPTFFKSIEVGEEDGVKERFVDAGSGCNNPVRQVLNEAHLVYGKERQVACIVSIGTGHPNVIGLQKPDAFQKILPTALIKVLQGIATDCEKVSEEFEKEYADGNGNAKVYFRFNVQQGLQNVSLAEWDKLAEVKTHTVKYTGETQVGSNISRLRQLLTAGEVIQRIAATGEIVNTLGLV</sequence>
<reference evidence="6" key="2">
    <citation type="submission" date="2021-10" db="EMBL/GenBank/DDBJ databases">
        <title>Phylogenomics reveals ancestral predisposition of the termite-cultivated fungus Termitomyces towards a domesticated lifestyle.</title>
        <authorList>
            <person name="Auxier B."/>
            <person name="Grum-Grzhimaylo A."/>
            <person name="Cardenas M.E."/>
            <person name="Lodge J.D."/>
            <person name="Laessoe T."/>
            <person name="Pedersen O."/>
            <person name="Smith M.E."/>
            <person name="Kuyper T.W."/>
            <person name="Franco-Molano E.A."/>
            <person name="Baroni T.J."/>
            <person name="Aanen D.K."/>
        </authorList>
    </citation>
    <scope>NUCLEOTIDE SEQUENCE</scope>
    <source>
        <strain evidence="6">D49</strain>
    </source>
</reference>
<proteinExistence type="predicted"/>
<keyword evidence="7" id="KW-1185">Reference proteome</keyword>
<feature type="active site" description="Proton acceptor" evidence="4">
    <location>
        <position position="187"/>
    </location>
</feature>
<dbReference type="Proteomes" id="UP000717328">
    <property type="component" value="Unassembled WGS sequence"/>
</dbReference>
<dbReference type="PROSITE" id="PS51635">
    <property type="entry name" value="PNPLA"/>
    <property type="match status" value="1"/>
</dbReference>